<dbReference type="SUPFAM" id="SSF47459">
    <property type="entry name" value="HLH, helix-loop-helix DNA-binding domain"/>
    <property type="match status" value="1"/>
</dbReference>
<feature type="compositionally biased region" description="Gly residues" evidence="5">
    <location>
        <begin position="62"/>
        <end position="72"/>
    </location>
</feature>
<evidence type="ECO:0000313" key="8">
    <source>
        <dbReference type="Proteomes" id="UP000694388"/>
    </source>
</evidence>
<keyword evidence="2" id="KW-0238">DNA-binding</keyword>
<dbReference type="Proteomes" id="UP000694388">
    <property type="component" value="Unplaced"/>
</dbReference>
<feature type="domain" description="BHLH" evidence="6">
    <location>
        <begin position="200"/>
        <end position="254"/>
    </location>
</feature>
<reference evidence="7" key="1">
    <citation type="submission" date="2025-08" db="UniProtKB">
        <authorList>
            <consortium name="Ensembl"/>
        </authorList>
    </citation>
    <scope>IDENTIFICATION</scope>
</reference>
<accession>A0A8C4QUH2</accession>
<reference evidence="7" key="2">
    <citation type="submission" date="2025-09" db="UniProtKB">
        <authorList>
            <consortium name="Ensembl"/>
        </authorList>
    </citation>
    <scope>IDENTIFICATION</scope>
</reference>
<feature type="region of interest" description="Disordered" evidence="5">
    <location>
        <begin position="35"/>
        <end position="78"/>
    </location>
</feature>
<dbReference type="AlphaFoldDB" id="A0A8C4QUH2"/>
<evidence type="ECO:0000256" key="1">
    <source>
        <dbReference type="ARBA" id="ARBA00023015"/>
    </source>
</evidence>
<dbReference type="GO" id="GO:0005634">
    <property type="term" value="C:nucleus"/>
    <property type="evidence" value="ECO:0007669"/>
    <property type="project" value="TreeGrafter"/>
</dbReference>
<evidence type="ECO:0000256" key="4">
    <source>
        <dbReference type="ARBA" id="ARBA00023242"/>
    </source>
</evidence>
<organism evidence="7 8">
    <name type="scientific">Eptatretus burgeri</name>
    <name type="common">Inshore hagfish</name>
    <dbReference type="NCBI Taxonomy" id="7764"/>
    <lineage>
        <taxon>Eukaryota</taxon>
        <taxon>Metazoa</taxon>
        <taxon>Chordata</taxon>
        <taxon>Craniata</taxon>
        <taxon>Vertebrata</taxon>
        <taxon>Cyclostomata</taxon>
        <taxon>Myxini</taxon>
        <taxon>Myxiniformes</taxon>
        <taxon>Myxinidae</taxon>
        <taxon>Eptatretinae</taxon>
        <taxon>Eptatretus</taxon>
    </lineage>
</organism>
<keyword evidence="1" id="KW-0805">Transcription regulation</keyword>
<dbReference type="GO" id="GO:0070888">
    <property type="term" value="F:E-box binding"/>
    <property type="evidence" value="ECO:0007669"/>
    <property type="project" value="TreeGrafter"/>
</dbReference>
<dbReference type="GO" id="GO:0007423">
    <property type="term" value="P:sensory organ development"/>
    <property type="evidence" value="ECO:0007669"/>
    <property type="project" value="TreeGrafter"/>
</dbReference>
<sequence>MSYARIYGKGSLSWPPCIPSWFFRHTVIRPRQPQMDADRVPSGRRVAGRTEPAHRLVRKGGKGGGEKGGGAKSGMRFKGATSVPLYRQTLKARAPKVTMDSDASSECSRASSPDDVETLRRVYLRGAGISGRVSSTTSGGAAPACLSGLGRRESAGRRSTGGDGDSIIDSDSSGLFEQGASGASAKAKEKRAMSDQDIQQLRLKINSRERKRMHDLNVAMDGLREVMPYAHGPSVRKLSKIATLLLARNYILMLSSSLEEMKRLVGEIYGGGAAGVGAAGSAHSAAAALAAAHPSLSAFHAAPCPPLAHTSLAHALHPAT</sequence>
<dbReference type="GO" id="GO:0000981">
    <property type="term" value="F:DNA-binding transcription factor activity, RNA polymerase II-specific"/>
    <property type="evidence" value="ECO:0007669"/>
    <property type="project" value="TreeGrafter"/>
</dbReference>
<dbReference type="GeneTree" id="ENSGT00940000161651"/>
<evidence type="ECO:0000259" key="6">
    <source>
        <dbReference type="PROSITE" id="PS50888"/>
    </source>
</evidence>
<dbReference type="Ensembl" id="ENSEBUT00000021289.1">
    <property type="protein sequence ID" value="ENSEBUP00000020713.1"/>
    <property type="gene ID" value="ENSEBUG00000012811.1"/>
</dbReference>
<keyword evidence="4" id="KW-0539">Nucleus</keyword>
<dbReference type="PROSITE" id="PS50888">
    <property type="entry name" value="BHLH"/>
    <property type="match status" value="1"/>
</dbReference>
<feature type="region of interest" description="Disordered" evidence="5">
    <location>
        <begin position="94"/>
        <end position="115"/>
    </location>
</feature>
<dbReference type="GO" id="GO:0061564">
    <property type="term" value="P:axon development"/>
    <property type="evidence" value="ECO:0007669"/>
    <property type="project" value="TreeGrafter"/>
</dbReference>
<dbReference type="SMART" id="SM00353">
    <property type="entry name" value="HLH"/>
    <property type="match status" value="1"/>
</dbReference>
<name>A0A8C4QUH2_EPTBU</name>
<feature type="region of interest" description="Disordered" evidence="5">
    <location>
        <begin position="130"/>
        <end position="196"/>
    </location>
</feature>
<evidence type="ECO:0000313" key="7">
    <source>
        <dbReference type="Ensembl" id="ENSEBUP00000020713.1"/>
    </source>
</evidence>
<dbReference type="Pfam" id="PF00010">
    <property type="entry name" value="HLH"/>
    <property type="match status" value="1"/>
</dbReference>
<dbReference type="InterPro" id="IPR050359">
    <property type="entry name" value="bHLH_transcription_factors"/>
</dbReference>
<dbReference type="InterPro" id="IPR036638">
    <property type="entry name" value="HLH_DNA-bd_sf"/>
</dbReference>
<dbReference type="PANTHER" id="PTHR19290:SF164">
    <property type="entry name" value="BHLH DOMAIN-CONTAINING PROTEIN"/>
    <property type="match status" value="1"/>
</dbReference>
<evidence type="ECO:0000256" key="3">
    <source>
        <dbReference type="ARBA" id="ARBA00023163"/>
    </source>
</evidence>
<protein>
    <submittedName>
        <fullName evidence="7">Oligodendrocyte transcription factor 2</fullName>
    </submittedName>
</protein>
<feature type="compositionally biased region" description="Low complexity" evidence="5">
    <location>
        <begin position="165"/>
        <end position="185"/>
    </location>
</feature>
<dbReference type="GO" id="GO:0045944">
    <property type="term" value="P:positive regulation of transcription by RNA polymerase II"/>
    <property type="evidence" value="ECO:0007669"/>
    <property type="project" value="TreeGrafter"/>
</dbReference>
<dbReference type="PANTHER" id="PTHR19290">
    <property type="entry name" value="BASIC HELIX-LOOP-HELIX PROTEIN NEUROGENIN-RELATED"/>
    <property type="match status" value="1"/>
</dbReference>
<proteinExistence type="predicted"/>
<dbReference type="GO" id="GO:0046983">
    <property type="term" value="F:protein dimerization activity"/>
    <property type="evidence" value="ECO:0007669"/>
    <property type="project" value="InterPro"/>
</dbReference>
<dbReference type="FunFam" id="4.10.280.10:FF:000031">
    <property type="entry name" value="Oligodendrocyte transcription factor 3"/>
    <property type="match status" value="1"/>
</dbReference>
<keyword evidence="3" id="KW-0804">Transcription</keyword>
<feature type="compositionally biased region" description="Low complexity" evidence="5">
    <location>
        <begin position="100"/>
        <end position="113"/>
    </location>
</feature>
<keyword evidence="8" id="KW-1185">Reference proteome</keyword>
<evidence type="ECO:0000256" key="2">
    <source>
        <dbReference type="ARBA" id="ARBA00023125"/>
    </source>
</evidence>
<dbReference type="InterPro" id="IPR011598">
    <property type="entry name" value="bHLH_dom"/>
</dbReference>
<evidence type="ECO:0000256" key="5">
    <source>
        <dbReference type="SAM" id="MobiDB-lite"/>
    </source>
</evidence>
<dbReference type="Gene3D" id="4.10.280.10">
    <property type="entry name" value="Helix-loop-helix DNA-binding domain"/>
    <property type="match status" value="1"/>
</dbReference>